<proteinExistence type="predicted"/>
<protein>
    <recommendedName>
        <fullName evidence="8">GPI-anchored wall transfer protein 1</fullName>
    </recommendedName>
</protein>
<dbReference type="GO" id="GO:0016020">
    <property type="term" value="C:membrane"/>
    <property type="evidence" value="ECO:0007669"/>
    <property type="project" value="UniProtKB-SubCell"/>
</dbReference>
<feature type="transmembrane region" description="Helical" evidence="5">
    <location>
        <begin position="256"/>
        <end position="274"/>
    </location>
</feature>
<sequence length="316" mass="35025">MARLATASKRFVSYYRGAMMLCTCLGILAVDFRAFPRRFAKVETFGTGLMDAGVGSFVFASGLLSEVGGRRQAHGHRSRWSSLCTALRSMLPLLVLGAIRLVITKAAAYQEHVGEYGLHWNFFFTLAAITLLHRLVQLPPRWLLFSGSFLLMVHELLLKRPQEGRCCSLQKDLEQWHEGSQLRRLWDWLLRLASLTAAMWLVFSASLASADPVSRRACNASYVLWMLAYNMLMLLLFAAAEVLAPNAQDSSLLQALNSHMLPVFLLANVLTGAINMSIDTLAVGDWAARGIVALYMLVLCGGAVAADARGIRLKFW</sequence>
<reference evidence="6 7" key="1">
    <citation type="journal article" date="2024" name="Nat. Commun.">
        <title>Phylogenomics reveals the evolutionary origins of lichenization in chlorophyte algae.</title>
        <authorList>
            <person name="Puginier C."/>
            <person name="Libourel C."/>
            <person name="Otte J."/>
            <person name="Skaloud P."/>
            <person name="Haon M."/>
            <person name="Grisel S."/>
            <person name="Petersen M."/>
            <person name="Berrin J.G."/>
            <person name="Delaux P.M."/>
            <person name="Dal Grande F."/>
            <person name="Keller J."/>
        </authorList>
    </citation>
    <scope>NUCLEOTIDE SEQUENCE [LARGE SCALE GENOMIC DNA]</scope>
    <source>
        <strain evidence="6 7">SAG 2043</strain>
    </source>
</reference>
<feature type="transmembrane region" description="Helical" evidence="5">
    <location>
        <begin position="12"/>
        <end position="32"/>
    </location>
</feature>
<organism evidence="6 7">
    <name type="scientific">[Myrmecia] bisecta</name>
    <dbReference type="NCBI Taxonomy" id="41462"/>
    <lineage>
        <taxon>Eukaryota</taxon>
        <taxon>Viridiplantae</taxon>
        <taxon>Chlorophyta</taxon>
        <taxon>core chlorophytes</taxon>
        <taxon>Trebouxiophyceae</taxon>
        <taxon>Trebouxiales</taxon>
        <taxon>Trebouxiaceae</taxon>
        <taxon>Myrmecia</taxon>
    </lineage>
</organism>
<comment type="subcellular location">
    <subcellularLocation>
        <location evidence="1">Membrane</location>
        <topology evidence="1">Multi-pass membrane protein</topology>
    </subcellularLocation>
</comment>
<dbReference type="PANTHER" id="PTHR20661">
    <property type="entry name" value="PHOSPHATIDYLINOSITOL-GLYCAN BIOSYNTHESIS CLASS W PROTEIN"/>
    <property type="match status" value="1"/>
</dbReference>
<accession>A0AAW1QE57</accession>
<feature type="transmembrane region" description="Helical" evidence="5">
    <location>
        <begin position="286"/>
        <end position="306"/>
    </location>
</feature>
<feature type="transmembrane region" description="Helical" evidence="5">
    <location>
        <begin position="188"/>
        <end position="210"/>
    </location>
</feature>
<dbReference type="Proteomes" id="UP001489004">
    <property type="component" value="Unassembled WGS sequence"/>
</dbReference>
<evidence type="ECO:0000313" key="6">
    <source>
        <dbReference type="EMBL" id="KAK9819674.1"/>
    </source>
</evidence>
<dbReference type="EMBL" id="JALJOR010000003">
    <property type="protein sequence ID" value="KAK9819674.1"/>
    <property type="molecule type" value="Genomic_DNA"/>
</dbReference>
<evidence type="ECO:0000256" key="3">
    <source>
        <dbReference type="ARBA" id="ARBA00022989"/>
    </source>
</evidence>
<keyword evidence="4 5" id="KW-0472">Membrane</keyword>
<evidence type="ECO:0000313" key="7">
    <source>
        <dbReference type="Proteomes" id="UP001489004"/>
    </source>
</evidence>
<dbReference type="GO" id="GO:0032216">
    <property type="term" value="F:glucosaminyl-phosphatidylinositol O-acyltransferase activity"/>
    <property type="evidence" value="ECO:0007669"/>
    <property type="project" value="TreeGrafter"/>
</dbReference>
<dbReference type="PANTHER" id="PTHR20661:SF0">
    <property type="entry name" value="PHOSPHATIDYLINOSITOL-GLYCAN BIOSYNTHESIS CLASS W PROTEIN"/>
    <property type="match status" value="1"/>
</dbReference>
<dbReference type="GO" id="GO:0072659">
    <property type="term" value="P:protein localization to plasma membrane"/>
    <property type="evidence" value="ECO:0007669"/>
    <property type="project" value="TreeGrafter"/>
</dbReference>
<dbReference type="InterPro" id="IPR009447">
    <property type="entry name" value="PIGW/GWT1"/>
</dbReference>
<feature type="transmembrane region" description="Helical" evidence="5">
    <location>
        <begin position="116"/>
        <end position="136"/>
    </location>
</feature>
<keyword evidence="7" id="KW-1185">Reference proteome</keyword>
<name>A0AAW1QE57_9CHLO</name>
<gene>
    <name evidence="6" type="ORF">WJX72_000961</name>
</gene>
<feature type="transmembrane region" description="Helical" evidence="5">
    <location>
        <begin position="222"/>
        <end position="244"/>
    </location>
</feature>
<dbReference type="Pfam" id="PF06423">
    <property type="entry name" value="GWT1"/>
    <property type="match status" value="2"/>
</dbReference>
<evidence type="ECO:0008006" key="8">
    <source>
        <dbReference type="Google" id="ProtNLM"/>
    </source>
</evidence>
<comment type="caution">
    <text evidence="6">The sequence shown here is derived from an EMBL/GenBank/DDBJ whole genome shotgun (WGS) entry which is preliminary data.</text>
</comment>
<dbReference type="AlphaFoldDB" id="A0AAW1QE57"/>
<evidence type="ECO:0000256" key="1">
    <source>
        <dbReference type="ARBA" id="ARBA00004141"/>
    </source>
</evidence>
<dbReference type="GO" id="GO:0005783">
    <property type="term" value="C:endoplasmic reticulum"/>
    <property type="evidence" value="ECO:0007669"/>
    <property type="project" value="TreeGrafter"/>
</dbReference>
<feature type="transmembrane region" description="Helical" evidence="5">
    <location>
        <begin position="85"/>
        <end position="104"/>
    </location>
</feature>
<evidence type="ECO:0000256" key="4">
    <source>
        <dbReference type="ARBA" id="ARBA00023136"/>
    </source>
</evidence>
<keyword evidence="2 5" id="KW-0812">Transmembrane</keyword>
<dbReference type="GO" id="GO:0006506">
    <property type="term" value="P:GPI anchor biosynthetic process"/>
    <property type="evidence" value="ECO:0007669"/>
    <property type="project" value="InterPro"/>
</dbReference>
<evidence type="ECO:0000256" key="2">
    <source>
        <dbReference type="ARBA" id="ARBA00022692"/>
    </source>
</evidence>
<keyword evidence="3 5" id="KW-1133">Transmembrane helix</keyword>
<evidence type="ECO:0000256" key="5">
    <source>
        <dbReference type="SAM" id="Phobius"/>
    </source>
</evidence>